<reference evidence="4" key="1">
    <citation type="submission" date="2016-07" db="EMBL/GenBank/DDBJ databases">
        <title>Nontailed viruses are major unrecognized killers of bacteria in the ocean.</title>
        <authorList>
            <person name="Kauffman K."/>
            <person name="Hussain F."/>
            <person name="Yang J."/>
            <person name="Arevalo P."/>
            <person name="Brown J."/>
            <person name="Cutler M."/>
            <person name="Kelly L."/>
            <person name="Polz M.F."/>
        </authorList>
    </citation>
    <scope>NUCLEOTIDE SEQUENCE [LARGE SCALE GENOMIC DNA]</scope>
    <source>
        <strain evidence="4">10N.261.46.F8</strain>
    </source>
</reference>
<reference evidence="2" key="2">
    <citation type="submission" date="2016-07" db="EMBL/GenBank/DDBJ databases">
        <authorList>
            <person name="Kauffman K."/>
            <person name="Arevalo P."/>
            <person name="Polz M.F."/>
        </authorList>
    </citation>
    <scope>NUCLEOTIDE SEQUENCE</scope>
    <source>
        <strain evidence="2">10N.286.55.E1</strain>
    </source>
</reference>
<feature type="signal peptide" evidence="1">
    <location>
        <begin position="1"/>
        <end position="22"/>
    </location>
</feature>
<gene>
    <name evidence="3" type="ORF">BCT49_24720</name>
    <name evidence="2" type="ORF">BCV38_01020</name>
</gene>
<accession>A0A2J6UJT1</accession>
<protein>
    <submittedName>
        <fullName evidence="3">Uncharacterized protein</fullName>
    </submittedName>
</protein>
<dbReference type="AlphaFoldDB" id="A0A2J6UJT1"/>
<dbReference type="EMBL" id="MCSB01000001">
    <property type="protein sequence ID" value="PME33367.1"/>
    <property type="molecule type" value="Genomic_DNA"/>
</dbReference>
<dbReference type="Proteomes" id="UP000239763">
    <property type="component" value="Unassembled WGS sequence"/>
</dbReference>
<evidence type="ECO:0000313" key="3">
    <source>
        <dbReference type="EMBL" id="PMM73623.1"/>
    </source>
</evidence>
<organism evidence="3 4">
    <name type="scientific">Vibrio lentus</name>
    <dbReference type="NCBI Taxonomy" id="136468"/>
    <lineage>
        <taxon>Bacteria</taxon>
        <taxon>Pseudomonadati</taxon>
        <taxon>Pseudomonadota</taxon>
        <taxon>Gammaproteobacteria</taxon>
        <taxon>Vibrionales</taxon>
        <taxon>Vibrionaceae</taxon>
        <taxon>Vibrio</taxon>
    </lineage>
</organism>
<reference evidence="3 5" key="4">
    <citation type="journal article" date="2018" name="Nature">
        <title>A major lineage of non-tailed dsDNA viruses as unrecognized killers of marine bacteria.</title>
        <authorList>
            <person name="Kauffman K.M."/>
            <person name="Hussain F.A."/>
            <person name="Yang J."/>
            <person name="Arevalo P."/>
            <person name="Brown J.M."/>
            <person name="Chang W.K."/>
            <person name="VanInsberghe D."/>
            <person name="Elsherbini J."/>
            <person name="Sharma R.S."/>
            <person name="Cutler M.B."/>
            <person name="Kelly L."/>
            <person name="Polz M.F."/>
        </authorList>
    </citation>
    <scope>NUCLEOTIDE SEQUENCE</scope>
    <source>
        <strain evidence="3">10N.261.46.F8</strain>
        <strain evidence="2 5">10N.286.55.E1</strain>
    </source>
</reference>
<feature type="chain" id="PRO_5044574537" evidence="1">
    <location>
        <begin position="23"/>
        <end position="78"/>
    </location>
</feature>
<evidence type="ECO:0000313" key="2">
    <source>
        <dbReference type="EMBL" id="PME33367.1"/>
    </source>
</evidence>
<reference evidence="3" key="3">
    <citation type="submission" date="2016-07" db="EMBL/GenBank/DDBJ databases">
        <authorList>
            <person name="Wan K."/>
            <person name="Booth B."/>
            <person name="Spirohn K."/>
            <person name="Hao T."/>
            <person name="Hu Y."/>
            <person name="Calderwood M."/>
            <person name="Hill D."/>
            <person name="Mohr S."/>
            <person name="Vidal M."/>
            <person name="Celniker S."/>
            <person name="Perrimon N."/>
        </authorList>
    </citation>
    <scope>NUCLEOTIDE SEQUENCE</scope>
    <source>
        <strain evidence="3">10N.261.46.F8</strain>
    </source>
</reference>
<dbReference type="RefSeq" id="WP_102294678.1">
    <property type="nucleotide sequence ID" value="NZ_CAWNVI010000074.1"/>
</dbReference>
<dbReference type="EMBL" id="MCZK01000074">
    <property type="protein sequence ID" value="PMM73623.1"/>
    <property type="molecule type" value="Genomic_DNA"/>
</dbReference>
<evidence type="ECO:0000313" key="4">
    <source>
        <dbReference type="Proteomes" id="UP000235406"/>
    </source>
</evidence>
<keyword evidence="5" id="KW-1185">Reference proteome</keyword>
<dbReference type="OrthoDB" id="5898109at2"/>
<keyword evidence="1" id="KW-0732">Signal</keyword>
<dbReference type="Proteomes" id="UP000235406">
    <property type="component" value="Unassembled WGS sequence"/>
</dbReference>
<sequence length="78" mass="7862">MKNITTNTLVLLATLASPFVLAQGGGSLGGNPSVETGAVNVSVGKCTQYKLDVKAALNAGKQVSSITVPKGCEAITEK</sequence>
<name>A0A2J6UJT1_9VIBR</name>
<comment type="caution">
    <text evidence="3">The sequence shown here is derived from an EMBL/GenBank/DDBJ whole genome shotgun (WGS) entry which is preliminary data.</text>
</comment>
<evidence type="ECO:0000256" key="1">
    <source>
        <dbReference type="SAM" id="SignalP"/>
    </source>
</evidence>
<evidence type="ECO:0000313" key="5">
    <source>
        <dbReference type="Proteomes" id="UP000239763"/>
    </source>
</evidence>
<proteinExistence type="predicted"/>